<evidence type="ECO:0000256" key="2">
    <source>
        <dbReference type="ARBA" id="ARBA00022692"/>
    </source>
</evidence>
<accession>A0A848C9Z6</accession>
<dbReference type="Gene3D" id="3.10.450.230">
    <property type="entry name" value="VirB8 protein"/>
    <property type="match status" value="1"/>
</dbReference>
<dbReference type="InterPro" id="IPR032710">
    <property type="entry name" value="NTF2-like_dom_sf"/>
</dbReference>
<gene>
    <name evidence="6" type="ORF">HF854_05980</name>
</gene>
<dbReference type="AlphaFoldDB" id="A0A848C9Z6"/>
<dbReference type="RefSeq" id="WP_168935477.1">
    <property type="nucleotide sequence ID" value="NZ_JABAFY010000016.1"/>
</dbReference>
<evidence type="ECO:0000256" key="4">
    <source>
        <dbReference type="ARBA" id="ARBA00023136"/>
    </source>
</evidence>
<dbReference type="CDD" id="cd16425">
    <property type="entry name" value="TrbF"/>
    <property type="match status" value="1"/>
</dbReference>
<comment type="subcellular location">
    <subcellularLocation>
        <location evidence="1">Membrane</location>
        <topology evidence="1">Single-pass membrane protein</topology>
    </subcellularLocation>
</comment>
<dbReference type="InterPro" id="IPR007430">
    <property type="entry name" value="VirB8"/>
</dbReference>
<name>A0A848C9Z6_9BACT</name>
<evidence type="ECO:0000313" key="6">
    <source>
        <dbReference type="EMBL" id="NME52082.1"/>
    </source>
</evidence>
<comment type="caution">
    <text evidence="6">The sequence shown here is derived from an EMBL/GenBank/DDBJ whole genome shotgun (WGS) entry which is preliminary data.</text>
</comment>
<proteinExistence type="predicted"/>
<evidence type="ECO:0000313" key="7">
    <source>
        <dbReference type="Proteomes" id="UP000522333"/>
    </source>
</evidence>
<dbReference type="Proteomes" id="UP000522333">
    <property type="component" value="Unassembled WGS sequence"/>
</dbReference>
<evidence type="ECO:0000256" key="1">
    <source>
        <dbReference type="ARBA" id="ARBA00004167"/>
    </source>
</evidence>
<evidence type="ECO:0000259" key="5">
    <source>
        <dbReference type="Pfam" id="PF04335"/>
    </source>
</evidence>
<protein>
    <submittedName>
        <fullName evidence="6">Type IV secretion system protein</fullName>
    </submittedName>
</protein>
<dbReference type="InterPro" id="IPR035658">
    <property type="entry name" value="TrbF"/>
</dbReference>
<feature type="domain" description="Bacterial virulence protein VirB8" evidence="5">
    <location>
        <begin position="24"/>
        <end position="228"/>
    </location>
</feature>
<keyword evidence="3" id="KW-1133">Transmembrane helix</keyword>
<dbReference type="Pfam" id="PF04335">
    <property type="entry name" value="VirB8"/>
    <property type="match status" value="1"/>
</dbReference>
<sequence>MFFKKKEKAETAPSGDEKNPYLNARQEWLERYGSYISRAAQWRLTTIIALVLLAGSITGNVIQACQVKAIPYIVEVDKLGKSAVVARADQASATPLRLIQAEIAACISDWRTVTADIELQKHMIQRLSYFVAGSAKGVLKEWFATNNPYEIAKSGKLVHVEIQSLPLPVSSDSYRVEWTETIRSHAGVVLEQHTYEATVSIQISPPTSEAVLLRNPGGMYITGLSASRVFKNFGPAPSSAIQ</sequence>
<reference evidence="6 7" key="1">
    <citation type="submission" date="2020-04" db="EMBL/GenBank/DDBJ databases">
        <authorList>
            <person name="Hitch T.C.A."/>
            <person name="Wylensek D."/>
            <person name="Clavel T."/>
        </authorList>
    </citation>
    <scope>NUCLEOTIDE SEQUENCE [LARGE SCALE GENOMIC DNA]</scope>
    <source>
        <strain evidence="6 7">PG-251-APC-1</strain>
    </source>
</reference>
<keyword evidence="2" id="KW-0812">Transmembrane</keyword>
<organism evidence="6 7">
    <name type="scientific">Desulfovibrio piger</name>
    <dbReference type="NCBI Taxonomy" id="901"/>
    <lineage>
        <taxon>Bacteria</taxon>
        <taxon>Pseudomonadati</taxon>
        <taxon>Thermodesulfobacteriota</taxon>
        <taxon>Desulfovibrionia</taxon>
        <taxon>Desulfovibrionales</taxon>
        <taxon>Desulfovibrionaceae</taxon>
        <taxon>Desulfovibrio</taxon>
    </lineage>
</organism>
<keyword evidence="4" id="KW-0472">Membrane</keyword>
<dbReference type="GO" id="GO:0016020">
    <property type="term" value="C:membrane"/>
    <property type="evidence" value="ECO:0007669"/>
    <property type="project" value="UniProtKB-SubCell"/>
</dbReference>
<evidence type="ECO:0000256" key="3">
    <source>
        <dbReference type="ARBA" id="ARBA00022989"/>
    </source>
</evidence>
<dbReference type="SUPFAM" id="SSF54427">
    <property type="entry name" value="NTF2-like"/>
    <property type="match status" value="1"/>
</dbReference>
<dbReference type="EMBL" id="JABAFY010000016">
    <property type="protein sequence ID" value="NME52082.1"/>
    <property type="molecule type" value="Genomic_DNA"/>
</dbReference>